<feature type="transmembrane region" description="Helical" evidence="1">
    <location>
        <begin position="6"/>
        <end position="39"/>
    </location>
</feature>
<keyword evidence="1" id="KW-1133">Transmembrane helix</keyword>
<organism evidence="2 3">
    <name type="scientific">Symbiodinium microadriaticum</name>
    <name type="common">Dinoflagellate</name>
    <name type="synonym">Zooxanthella microadriatica</name>
    <dbReference type="NCBI Taxonomy" id="2951"/>
    <lineage>
        <taxon>Eukaryota</taxon>
        <taxon>Sar</taxon>
        <taxon>Alveolata</taxon>
        <taxon>Dinophyceae</taxon>
        <taxon>Suessiales</taxon>
        <taxon>Symbiodiniaceae</taxon>
        <taxon>Symbiodinium</taxon>
    </lineage>
</organism>
<gene>
    <name evidence="2" type="ORF">AK812_SmicGene2497</name>
</gene>
<evidence type="ECO:0000313" key="2">
    <source>
        <dbReference type="EMBL" id="OLQ13467.1"/>
    </source>
</evidence>
<accession>A0A1Q9F1D6</accession>
<name>A0A1Q9F1D6_SYMMI</name>
<keyword evidence="1" id="KW-0812">Transmembrane</keyword>
<evidence type="ECO:0000313" key="3">
    <source>
        <dbReference type="Proteomes" id="UP000186817"/>
    </source>
</evidence>
<keyword evidence="1" id="KW-0472">Membrane</keyword>
<dbReference type="AlphaFoldDB" id="A0A1Q9F1D6"/>
<comment type="caution">
    <text evidence="2">The sequence shown here is derived from an EMBL/GenBank/DDBJ whole genome shotgun (WGS) entry which is preliminary data.</text>
</comment>
<sequence>MAVVVTVVVIVIVVVIMIVVMIVITIAIVVMIVVMVVVVAVVVIRFLGGGDFFFTPLEMAGKNGCKCCQDQRTPGIRLRQAKLYTIQALIQTD</sequence>
<reference evidence="2 3" key="1">
    <citation type="submission" date="2016-02" db="EMBL/GenBank/DDBJ databases">
        <title>Genome analysis of coral dinoflagellate symbionts highlights evolutionary adaptations to a symbiotic lifestyle.</title>
        <authorList>
            <person name="Aranda M."/>
            <person name="Li Y."/>
            <person name="Liew Y.J."/>
            <person name="Baumgarten S."/>
            <person name="Simakov O."/>
            <person name="Wilson M."/>
            <person name="Piel J."/>
            <person name="Ashoor H."/>
            <person name="Bougouffa S."/>
            <person name="Bajic V.B."/>
            <person name="Ryu T."/>
            <person name="Ravasi T."/>
            <person name="Bayer T."/>
            <person name="Micklem G."/>
            <person name="Kim H."/>
            <person name="Bhak J."/>
            <person name="Lajeunesse T.C."/>
            <person name="Voolstra C.R."/>
        </authorList>
    </citation>
    <scope>NUCLEOTIDE SEQUENCE [LARGE SCALE GENOMIC DNA]</scope>
    <source>
        <strain evidence="2 3">CCMP2467</strain>
    </source>
</reference>
<dbReference type="EMBL" id="LSRX01000027">
    <property type="protein sequence ID" value="OLQ13467.1"/>
    <property type="molecule type" value="Genomic_DNA"/>
</dbReference>
<protein>
    <submittedName>
        <fullName evidence="2">Uncharacterized protein</fullName>
    </submittedName>
</protein>
<dbReference type="Proteomes" id="UP000186817">
    <property type="component" value="Unassembled WGS sequence"/>
</dbReference>
<keyword evidence="3" id="KW-1185">Reference proteome</keyword>
<evidence type="ECO:0000256" key="1">
    <source>
        <dbReference type="SAM" id="Phobius"/>
    </source>
</evidence>
<proteinExistence type="predicted"/>